<dbReference type="PIRSF" id="PIRSF015578">
    <property type="entry name" value="Myoinos-ppht_syn"/>
    <property type="match status" value="1"/>
</dbReference>
<dbReference type="InterPro" id="IPR036291">
    <property type="entry name" value="NAD(P)-bd_dom_sf"/>
</dbReference>
<accession>A0A4Z1DZF3</accession>
<dbReference type="OrthoDB" id="729130at2"/>
<evidence type="ECO:0000259" key="3">
    <source>
        <dbReference type="Pfam" id="PF01658"/>
    </source>
</evidence>
<reference evidence="4 5" key="1">
    <citation type="submission" date="2018-11" db="EMBL/GenBank/DDBJ databases">
        <title>Complete genome sequencing of the Actinobacteria Serinibacter sp. K3-2.</title>
        <authorList>
            <person name="Rakitin A.L."/>
            <person name="Beletsky A.V."/>
            <person name="Mardanov A.V."/>
            <person name="Ravin N.V."/>
            <person name="Gromova A.S."/>
            <person name="Filippova S.N."/>
            <person name="Gal'Chenko V.F."/>
        </authorList>
    </citation>
    <scope>NUCLEOTIDE SEQUENCE [LARGE SCALE GENOMIC DNA]</scope>
    <source>
        <strain evidence="4 5">K3-2</strain>
    </source>
</reference>
<name>A0A4Z1DZF3_9MICO</name>
<keyword evidence="5" id="KW-1185">Reference proteome</keyword>
<dbReference type="GO" id="GO:0008654">
    <property type="term" value="P:phospholipid biosynthetic process"/>
    <property type="evidence" value="ECO:0007669"/>
    <property type="project" value="InterPro"/>
</dbReference>
<organism evidence="4 5">
    <name type="scientific">Serinibacter arcticus</name>
    <dbReference type="NCBI Taxonomy" id="1655435"/>
    <lineage>
        <taxon>Bacteria</taxon>
        <taxon>Bacillati</taxon>
        <taxon>Actinomycetota</taxon>
        <taxon>Actinomycetes</taxon>
        <taxon>Micrococcales</taxon>
        <taxon>Beutenbergiaceae</taxon>
        <taxon>Serinibacter</taxon>
    </lineage>
</organism>
<feature type="region of interest" description="Disordered" evidence="2">
    <location>
        <begin position="1"/>
        <end position="29"/>
    </location>
</feature>
<dbReference type="SUPFAM" id="SSF55347">
    <property type="entry name" value="Glyceraldehyde-3-phosphate dehydrogenase-like, C-terminal domain"/>
    <property type="match status" value="1"/>
</dbReference>
<dbReference type="GO" id="GO:0006021">
    <property type="term" value="P:inositol biosynthetic process"/>
    <property type="evidence" value="ECO:0007669"/>
    <property type="project" value="InterPro"/>
</dbReference>
<dbReference type="AlphaFoldDB" id="A0A4Z1DZF3"/>
<dbReference type="PANTHER" id="PTHR11510">
    <property type="entry name" value="MYO-INOSITOL-1 PHOSPHATE SYNTHASE"/>
    <property type="match status" value="1"/>
</dbReference>
<proteinExistence type="inferred from homology"/>
<dbReference type="InterPro" id="IPR013021">
    <property type="entry name" value="Myo-inos-1-P_Synthase_GAPDH"/>
</dbReference>
<comment type="caution">
    <text evidence="4">The sequence shown here is derived from an EMBL/GenBank/DDBJ whole genome shotgun (WGS) entry which is preliminary data.</text>
</comment>
<evidence type="ECO:0000256" key="2">
    <source>
        <dbReference type="SAM" id="MobiDB-lite"/>
    </source>
</evidence>
<dbReference type="Pfam" id="PF07994">
    <property type="entry name" value="NAD_binding_5"/>
    <property type="match status" value="1"/>
</dbReference>
<dbReference type="Pfam" id="PF01658">
    <property type="entry name" value="Inos-1-P_synth"/>
    <property type="match status" value="1"/>
</dbReference>
<comment type="similarity">
    <text evidence="1">Belongs to the myo-inositol 1-phosphate synthase family.</text>
</comment>
<dbReference type="Proteomes" id="UP000297318">
    <property type="component" value="Unassembled WGS sequence"/>
</dbReference>
<dbReference type="RefSeq" id="WP_135849052.1">
    <property type="nucleotide sequence ID" value="NZ_RHPJ01000002.1"/>
</dbReference>
<dbReference type="Gene3D" id="3.30.360.10">
    <property type="entry name" value="Dihydrodipicolinate Reductase, domain 2"/>
    <property type="match status" value="1"/>
</dbReference>
<feature type="domain" description="Myo-inositol-1-phosphate synthase GAPDH-like" evidence="3">
    <location>
        <begin position="247"/>
        <end position="351"/>
    </location>
</feature>
<protein>
    <submittedName>
        <fullName evidence="4">Inositol-1-phosphate synthase</fullName>
    </submittedName>
</protein>
<dbReference type="InterPro" id="IPR002587">
    <property type="entry name" value="Myo-inos-1-P_Synthase"/>
</dbReference>
<gene>
    <name evidence="4" type="ORF">SERN_0978</name>
</gene>
<dbReference type="Gene3D" id="3.40.50.720">
    <property type="entry name" value="NAD(P)-binding Rossmann-like Domain"/>
    <property type="match status" value="1"/>
</dbReference>
<dbReference type="EMBL" id="RHPJ01000002">
    <property type="protein sequence ID" value="TGO04974.1"/>
    <property type="molecule type" value="Genomic_DNA"/>
</dbReference>
<feature type="compositionally biased region" description="Low complexity" evidence="2">
    <location>
        <begin position="13"/>
        <end position="28"/>
    </location>
</feature>
<evidence type="ECO:0000313" key="4">
    <source>
        <dbReference type="EMBL" id="TGO04974.1"/>
    </source>
</evidence>
<sequence length="429" mass="44295">MLNVESSTPSSLATDAAPDTAGPAATPGSHVRARTGIWFIGARGSVAATATVGLLAIQRGLAPTDGLVSELPDVAAADLVPLTDLVIGGHDVAQHTVAEQAANLARSGVIPYGLPDQLAAELAEVEARIRPGVAAGVPQRAGIEQLVRDLTAFRDENGLNRVVVVDVSSTEPPVVPSPALDDLATLEAELDGGGSPLPISSLYAYAAFRAGFPLAAFTPSTGPACGALDALARELGIPWAGRDGKTGETLVKSALAPLFGRRALRVNSWTAMNILGGGDGETLSDPEAAKSKTTTKGLTVSTILGYPVEGPVRIDYVADQGDWKTAWDHISFSGFLGTRMTMQFTWQGADSALAAPLVLDLVRLLDRAHDAGQSGPLSALGFFFKEPLAGRSHALDEQWHSLVDWIGELPARSTASAAASAAPATQPTP</sequence>
<evidence type="ECO:0000256" key="1">
    <source>
        <dbReference type="ARBA" id="ARBA00010813"/>
    </source>
</evidence>
<evidence type="ECO:0000313" key="5">
    <source>
        <dbReference type="Proteomes" id="UP000297318"/>
    </source>
</evidence>
<dbReference type="GO" id="GO:0004512">
    <property type="term" value="F:inositol-3-phosphate synthase activity"/>
    <property type="evidence" value="ECO:0007669"/>
    <property type="project" value="InterPro"/>
</dbReference>
<dbReference type="SUPFAM" id="SSF51735">
    <property type="entry name" value="NAD(P)-binding Rossmann-fold domains"/>
    <property type="match status" value="1"/>
</dbReference>
<feature type="compositionally biased region" description="Polar residues" evidence="2">
    <location>
        <begin position="1"/>
        <end position="12"/>
    </location>
</feature>